<dbReference type="InterPro" id="IPR021139">
    <property type="entry name" value="NYN"/>
</dbReference>
<gene>
    <name evidence="2" type="ORF">LCGC14_0896710</name>
</gene>
<dbReference type="Gene3D" id="3.40.50.1010">
    <property type="entry name" value="5'-nuclease"/>
    <property type="match status" value="1"/>
</dbReference>
<organism evidence="2">
    <name type="scientific">marine sediment metagenome</name>
    <dbReference type="NCBI Taxonomy" id="412755"/>
    <lineage>
        <taxon>unclassified sequences</taxon>
        <taxon>metagenomes</taxon>
        <taxon>ecological metagenomes</taxon>
    </lineage>
</organism>
<dbReference type="AlphaFoldDB" id="A0A0F9P2G2"/>
<comment type="caution">
    <text evidence="2">The sequence shown here is derived from an EMBL/GenBank/DDBJ whole genome shotgun (WGS) entry which is preliminary data.</text>
</comment>
<reference evidence="2" key="1">
    <citation type="journal article" date="2015" name="Nature">
        <title>Complex archaea that bridge the gap between prokaryotes and eukaryotes.</title>
        <authorList>
            <person name="Spang A."/>
            <person name="Saw J.H."/>
            <person name="Jorgensen S.L."/>
            <person name="Zaremba-Niedzwiedzka K."/>
            <person name="Martijn J."/>
            <person name="Lind A.E."/>
            <person name="van Eijk R."/>
            <person name="Schleper C."/>
            <person name="Guy L."/>
            <person name="Ettema T.J."/>
        </authorList>
    </citation>
    <scope>NUCLEOTIDE SEQUENCE</scope>
</reference>
<evidence type="ECO:0000259" key="1">
    <source>
        <dbReference type="Pfam" id="PF01936"/>
    </source>
</evidence>
<dbReference type="InterPro" id="IPR019747">
    <property type="entry name" value="FERM_CS"/>
</dbReference>
<dbReference type="PROSITE" id="PS00660">
    <property type="entry name" value="FERM_1"/>
    <property type="match status" value="1"/>
</dbReference>
<sequence>MKTICYVDGYNLFYGCLKHSDDKWLDLYKLLFEHIIHQQNPESELAEIKFFTADIKAKVASHGDAAQQAQQAYHRALKQLYPTKISIINGYYSLEKARLLAYKQPPDKSDRVEVWKLEEKQTDVNIALEAYRDAIKGNVEQLVFVSNDTDLAPALKAIREDVQDKVQMGIIIPIRKPREGKSHRPGNQQLNNYADWERNYITDEELASSHLPDKIPTNKKTIIKPEYW</sequence>
<proteinExistence type="predicted"/>
<accession>A0A0F9P2G2</accession>
<feature type="domain" description="NYN" evidence="1">
    <location>
        <begin position="103"/>
        <end position="161"/>
    </location>
</feature>
<protein>
    <recommendedName>
        <fullName evidence="1">NYN domain-containing protein</fullName>
    </recommendedName>
</protein>
<dbReference type="CDD" id="cd18722">
    <property type="entry name" value="PIN_NicB-like"/>
    <property type="match status" value="1"/>
</dbReference>
<dbReference type="GO" id="GO:0004540">
    <property type="term" value="F:RNA nuclease activity"/>
    <property type="evidence" value="ECO:0007669"/>
    <property type="project" value="InterPro"/>
</dbReference>
<dbReference type="Pfam" id="PF01936">
    <property type="entry name" value="NYN"/>
    <property type="match status" value="1"/>
</dbReference>
<evidence type="ECO:0000313" key="2">
    <source>
        <dbReference type="EMBL" id="KKN24254.1"/>
    </source>
</evidence>
<name>A0A0F9P2G2_9ZZZZ</name>
<dbReference type="EMBL" id="LAZR01002897">
    <property type="protein sequence ID" value="KKN24254.1"/>
    <property type="molecule type" value="Genomic_DNA"/>
</dbReference>